<dbReference type="InterPro" id="IPR005337">
    <property type="entry name" value="RapZ-like"/>
</dbReference>
<reference evidence="3" key="1">
    <citation type="journal article" date="2019" name="Int. J. Syst. Evol. Microbiol.">
        <title>The Global Catalogue of Microorganisms (GCM) 10K type strain sequencing project: providing services to taxonomists for standard genome sequencing and annotation.</title>
        <authorList>
            <consortium name="The Broad Institute Genomics Platform"/>
            <consortium name="The Broad Institute Genome Sequencing Center for Infectious Disease"/>
            <person name="Wu L."/>
            <person name="Ma J."/>
        </authorList>
    </citation>
    <scope>NUCLEOTIDE SEQUENCE [LARGE SCALE GENOMIC DNA]</scope>
    <source>
        <strain evidence="3">JCM 4602</strain>
    </source>
</reference>
<evidence type="ECO:0000259" key="1">
    <source>
        <dbReference type="Pfam" id="PF22740"/>
    </source>
</evidence>
<accession>A0ABQ3CCH7</accession>
<evidence type="ECO:0000313" key="3">
    <source>
        <dbReference type="Proteomes" id="UP000624183"/>
    </source>
</evidence>
<proteinExistence type="predicted"/>
<feature type="domain" description="RapZ C-terminal" evidence="1">
    <location>
        <begin position="3"/>
        <end position="121"/>
    </location>
</feature>
<dbReference type="InterPro" id="IPR053931">
    <property type="entry name" value="RapZ_C"/>
</dbReference>
<keyword evidence="3" id="KW-1185">Reference proteome</keyword>
<evidence type="ECO:0000313" key="2">
    <source>
        <dbReference type="EMBL" id="GGZ82896.1"/>
    </source>
</evidence>
<comment type="caution">
    <text evidence="2">The sequence shown here is derived from an EMBL/GenBank/DDBJ whole genome shotgun (WGS) entry which is preliminary data.</text>
</comment>
<dbReference type="Proteomes" id="UP000624183">
    <property type="component" value="Unassembled WGS sequence"/>
</dbReference>
<organism evidence="2 3">
    <name type="scientific">Streptomyces rubiginosohelvolus</name>
    <dbReference type="NCBI Taxonomy" id="67362"/>
    <lineage>
        <taxon>Bacteria</taxon>
        <taxon>Bacillati</taxon>
        <taxon>Actinomycetota</taxon>
        <taxon>Actinomycetes</taxon>
        <taxon>Kitasatosporales</taxon>
        <taxon>Streptomycetaceae</taxon>
        <taxon>Streptomyces</taxon>
    </lineage>
</organism>
<dbReference type="EMBL" id="BMUW01000029">
    <property type="protein sequence ID" value="GGZ82896.1"/>
    <property type="molecule type" value="Genomic_DNA"/>
</dbReference>
<protein>
    <recommendedName>
        <fullName evidence="1">RapZ C-terminal domain-containing protein</fullName>
    </recommendedName>
</protein>
<dbReference type="PANTHER" id="PTHR30448:SF0">
    <property type="entry name" value="RNASE ADAPTER PROTEIN RAPZ"/>
    <property type="match status" value="1"/>
</dbReference>
<dbReference type="PANTHER" id="PTHR30448">
    <property type="entry name" value="RNASE ADAPTER PROTEIN RAPZ"/>
    <property type="match status" value="1"/>
</dbReference>
<gene>
    <name evidence="2" type="ORF">GCM10010328_66590</name>
</gene>
<sequence length="128" mass="13814">MASVEITSFGYLHGAAPEARLTIDLRHHFHDPHDHRPELRYMSAHDQAVRDAVLGTDGIEEVLQAATAMVAAFLAGPRQEEAVTVAFGCAGGRHRAATAAAVLAERCAAPGLDVRLVHRDLDKDVVER</sequence>
<dbReference type="Pfam" id="PF22740">
    <property type="entry name" value="PapZ_C"/>
    <property type="match status" value="1"/>
</dbReference>
<name>A0ABQ3CCH7_9ACTN</name>